<feature type="compositionally biased region" description="Basic and acidic residues" evidence="11">
    <location>
        <begin position="11"/>
        <end position="25"/>
    </location>
</feature>
<dbReference type="CDD" id="cd14066">
    <property type="entry name" value="STKc_IRAK"/>
    <property type="match status" value="1"/>
</dbReference>
<evidence type="ECO:0000256" key="1">
    <source>
        <dbReference type="ARBA" id="ARBA00022527"/>
    </source>
</evidence>
<dbReference type="PANTHER" id="PTHR45651">
    <property type="entry name" value="CYCLIC NUCLEOTIDE-GATED ION CHANNEL 15-RELATED-RELATED"/>
    <property type="match status" value="1"/>
</dbReference>
<keyword evidence="16" id="KW-1185">Reference proteome</keyword>
<dbReference type="InterPro" id="IPR011009">
    <property type="entry name" value="Kinase-like_dom_sf"/>
</dbReference>
<dbReference type="GO" id="GO:0034220">
    <property type="term" value="P:monoatomic ion transmembrane transport"/>
    <property type="evidence" value="ECO:0007669"/>
    <property type="project" value="UniProtKB-KW"/>
</dbReference>
<evidence type="ECO:0008006" key="17">
    <source>
        <dbReference type="Google" id="ProtNLM"/>
    </source>
</evidence>
<feature type="transmembrane region" description="Helical" evidence="12">
    <location>
        <begin position="201"/>
        <end position="220"/>
    </location>
</feature>
<dbReference type="Gene3D" id="1.10.510.10">
    <property type="entry name" value="Transferase(Phosphotransferase) domain 1"/>
    <property type="match status" value="1"/>
</dbReference>
<evidence type="ECO:0000256" key="12">
    <source>
        <dbReference type="SAM" id="Phobius"/>
    </source>
</evidence>
<sequence length="875" mass="98336">MANPDVSSVVEKSEEKAGRDSDSDSKSYSSSDTTTGESSMEEWQISRKKRPMMMIVKILELFHWILARWKKMFVTSCVFAVSLDPLFLYIPIIDQDMNCLSLDQNLKITALALRSVTDLFYIMDIIIEIYTSGICSSLTNEFHHSSKLQFLGNTFLPKVAKTIWQSYILIDILAIIPLPQVLILTFFSKMRATRSLGTRKFIMNFFVMVQYLPRVIRIYLSCKAPKMSHKSETPVWVKGVLNFFMYILASHVLGAVWYFFAIQQMTVCWAYACRNENGCDSTTFGCHDRTSKNDLCPVSSPNTTFFEFGIFLSLLQSGVPSSTNFLQKFTNCFCWGLRNLSSLGSNLQPSTNTWENLFVVFISIIGLLLFIYLIGNLQVRVLQNMDEQVLKAICQHLKPRKYTEDKLILREGEPLKMMLFIVEGHVAIEKKGVSILNQGARELYGEKLLAWPFSTSFPKKLPTATESARAIGDVEALILMANDMKGVVFKFGVHFIKKYGKLKEKLANHHLRPMGAAPASMDLAPASMGAAPASMEVPLRLFTEKELKKATQNYNASARIGEGGYGIVYKGILPDKTVVAIKKSKMHAPAMSVNSVNEAFILSQINHRNIVQLLGCCLEAKTNLMVYEFIDNGTLSEHIHNEGKGEKLSFELRLKIAAEIAAALSYVHSMSIIHRDVKTANILLNRNYTAKVSDFGGSKLLHEDQDSVSTLVQGTLGYLDPEYLMSNTLTEKSDVYSFGVVLLELLTSRRAVSFERPEEERNLASFFLYLAEQGHLDQILDGEIINRGNYVTAEKVSYLARRCLMVRAKERPSMKEVAIELEQLITATHLAEKANFSSSSEETNWFLQPPSNSYVVDVRDEGDDVASSGSINSCV</sequence>
<accession>A0A251QJT2</accession>
<dbReference type="GO" id="GO:0004674">
    <property type="term" value="F:protein serine/threonine kinase activity"/>
    <property type="evidence" value="ECO:0007669"/>
    <property type="project" value="UniProtKB-KW"/>
</dbReference>
<keyword evidence="3" id="KW-0808">Transferase</keyword>
<keyword evidence="8" id="KW-0406">Ion transport</keyword>
<evidence type="ECO:0000256" key="9">
    <source>
        <dbReference type="ARBA" id="ARBA00023303"/>
    </source>
</evidence>
<dbReference type="FunFam" id="1.10.510.10:FF:000084">
    <property type="entry name" value="Wall-associated receptor kinase 2"/>
    <property type="match status" value="1"/>
</dbReference>
<organism evidence="15 16">
    <name type="scientific">Prunus persica</name>
    <name type="common">Peach</name>
    <name type="synonym">Amygdalus persica</name>
    <dbReference type="NCBI Taxonomy" id="3760"/>
    <lineage>
        <taxon>Eukaryota</taxon>
        <taxon>Viridiplantae</taxon>
        <taxon>Streptophyta</taxon>
        <taxon>Embryophyta</taxon>
        <taxon>Tracheophyta</taxon>
        <taxon>Spermatophyta</taxon>
        <taxon>Magnoliopsida</taxon>
        <taxon>eudicotyledons</taxon>
        <taxon>Gunneridae</taxon>
        <taxon>Pentapetalae</taxon>
        <taxon>rosids</taxon>
        <taxon>fabids</taxon>
        <taxon>Rosales</taxon>
        <taxon>Rosaceae</taxon>
        <taxon>Amygdaloideae</taxon>
        <taxon>Amygdaleae</taxon>
        <taxon>Prunus</taxon>
    </lineage>
</organism>
<proteinExistence type="predicted"/>
<dbReference type="PANTHER" id="PTHR45651:SF68">
    <property type="entry name" value="ION TRANSPORT DOMAIN-CONTAINING PROTEIN"/>
    <property type="match status" value="1"/>
</dbReference>
<evidence type="ECO:0000256" key="10">
    <source>
        <dbReference type="PROSITE-ProRule" id="PRU10141"/>
    </source>
</evidence>
<evidence type="ECO:0000256" key="8">
    <source>
        <dbReference type="ARBA" id="ARBA00023286"/>
    </source>
</evidence>
<keyword evidence="4 10" id="KW-0547">Nucleotide-binding</keyword>
<keyword evidence="12" id="KW-0812">Transmembrane</keyword>
<keyword evidence="1" id="KW-0723">Serine/threonine-protein kinase</keyword>
<dbReference type="PROSITE" id="PS50011">
    <property type="entry name" value="PROTEIN_KINASE_DOM"/>
    <property type="match status" value="1"/>
</dbReference>
<evidence type="ECO:0000256" key="7">
    <source>
        <dbReference type="ARBA" id="ARBA00022992"/>
    </source>
</evidence>
<dbReference type="InterPro" id="IPR018490">
    <property type="entry name" value="cNMP-bd_dom_sf"/>
</dbReference>
<dbReference type="InterPro" id="IPR000719">
    <property type="entry name" value="Prot_kinase_dom"/>
</dbReference>
<evidence type="ECO:0000256" key="11">
    <source>
        <dbReference type="SAM" id="MobiDB-lite"/>
    </source>
</evidence>
<dbReference type="Pfam" id="PF07714">
    <property type="entry name" value="PK_Tyr_Ser-Thr"/>
    <property type="match status" value="1"/>
</dbReference>
<feature type="transmembrane region" description="Helical" evidence="12">
    <location>
        <begin position="357"/>
        <end position="375"/>
    </location>
</feature>
<dbReference type="InterPro" id="IPR014710">
    <property type="entry name" value="RmlC-like_jellyroll"/>
</dbReference>
<dbReference type="SMART" id="SM00100">
    <property type="entry name" value="cNMP"/>
    <property type="match status" value="1"/>
</dbReference>
<dbReference type="GO" id="GO:0016020">
    <property type="term" value="C:membrane"/>
    <property type="evidence" value="ECO:0007669"/>
    <property type="project" value="UniProtKB-SubCell"/>
</dbReference>
<dbReference type="InterPro" id="IPR001245">
    <property type="entry name" value="Ser-Thr/Tyr_kinase_cat_dom"/>
</dbReference>
<evidence type="ECO:0000256" key="2">
    <source>
        <dbReference type="ARBA" id="ARBA00022535"/>
    </source>
</evidence>
<dbReference type="Gene3D" id="1.10.287.70">
    <property type="match status" value="1"/>
</dbReference>
<feature type="region of interest" description="Disordered" evidence="11">
    <location>
        <begin position="1"/>
        <end position="44"/>
    </location>
</feature>
<protein>
    <recommendedName>
        <fullName evidence="17">Cyclic nucleotide-binding domain-containing protein</fullName>
    </recommendedName>
</protein>
<evidence type="ECO:0000256" key="4">
    <source>
        <dbReference type="ARBA" id="ARBA00022741"/>
    </source>
</evidence>
<keyword evidence="2" id="KW-0140">cGMP</keyword>
<dbReference type="CDD" id="cd00038">
    <property type="entry name" value="CAP_ED"/>
    <property type="match status" value="1"/>
</dbReference>
<dbReference type="SMART" id="SM00220">
    <property type="entry name" value="S_TKc"/>
    <property type="match status" value="1"/>
</dbReference>
<keyword evidence="8" id="KW-1071">Ligand-gated ion channel</keyword>
<feature type="domain" description="Cyclic nucleotide-binding" evidence="14">
    <location>
        <begin position="381"/>
        <end position="459"/>
    </location>
</feature>
<dbReference type="InterPro" id="IPR017441">
    <property type="entry name" value="Protein_kinase_ATP_BS"/>
</dbReference>
<evidence type="ECO:0000313" key="15">
    <source>
        <dbReference type="EMBL" id="ONI24097.1"/>
    </source>
</evidence>
<dbReference type="PROSITE" id="PS50042">
    <property type="entry name" value="CNMP_BINDING_3"/>
    <property type="match status" value="1"/>
</dbReference>
<keyword evidence="12" id="KW-0472">Membrane</keyword>
<keyword evidence="7" id="KW-0142">cGMP-binding</keyword>
<evidence type="ECO:0000256" key="3">
    <source>
        <dbReference type="ARBA" id="ARBA00022679"/>
    </source>
</evidence>
<keyword evidence="9" id="KW-0407">Ion channel</keyword>
<feature type="transmembrane region" description="Helical" evidence="12">
    <location>
        <begin position="167"/>
        <end position="189"/>
    </location>
</feature>
<evidence type="ECO:0000256" key="5">
    <source>
        <dbReference type="ARBA" id="ARBA00022777"/>
    </source>
</evidence>
<feature type="domain" description="Protein kinase" evidence="13">
    <location>
        <begin position="554"/>
        <end position="825"/>
    </location>
</feature>
<evidence type="ECO:0000259" key="13">
    <source>
        <dbReference type="PROSITE" id="PS50011"/>
    </source>
</evidence>
<dbReference type="Gene3D" id="3.30.200.20">
    <property type="entry name" value="Phosphorylase Kinase, domain 1"/>
    <property type="match status" value="1"/>
</dbReference>
<dbReference type="GO" id="GO:0030553">
    <property type="term" value="F:cGMP binding"/>
    <property type="evidence" value="ECO:0007669"/>
    <property type="project" value="UniProtKB-KW"/>
</dbReference>
<dbReference type="SUPFAM" id="SSF51206">
    <property type="entry name" value="cAMP-binding domain-like"/>
    <property type="match status" value="1"/>
</dbReference>
<reference evidence="15 16" key="1">
    <citation type="journal article" date="2013" name="Nat. Genet.">
        <title>The high-quality draft genome of peach (Prunus persica) identifies unique patterns of genetic diversity, domestication and genome evolution.</title>
        <authorList>
            <consortium name="International Peach Genome Initiative"/>
            <person name="Verde I."/>
            <person name="Abbott A.G."/>
            <person name="Scalabrin S."/>
            <person name="Jung S."/>
            <person name="Shu S."/>
            <person name="Marroni F."/>
            <person name="Zhebentyayeva T."/>
            <person name="Dettori M.T."/>
            <person name="Grimwood J."/>
            <person name="Cattonaro F."/>
            <person name="Zuccolo A."/>
            <person name="Rossini L."/>
            <person name="Jenkins J."/>
            <person name="Vendramin E."/>
            <person name="Meisel L.A."/>
            <person name="Decroocq V."/>
            <person name="Sosinski B."/>
            <person name="Prochnik S."/>
            <person name="Mitros T."/>
            <person name="Policriti A."/>
            <person name="Cipriani G."/>
            <person name="Dondini L."/>
            <person name="Ficklin S."/>
            <person name="Goodstein D.M."/>
            <person name="Xuan P."/>
            <person name="Del Fabbro C."/>
            <person name="Aramini V."/>
            <person name="Copetti D."/>
            <person name="Gonzalez S."/>
            <person name="Horner D.S."/>
            <person name="Falchi R."/>
            <person name="Lucas S."/>
            <person name="Mica E."/>
            <person name="Maldonado J."/>
            <person name="Lazzari B."/>
            <person name="Bielenberg D."/>
            <person name="Pirona R."/>
            <person name="Miculan M."/>
            <person name="Barakat A."/>
            <person name="Testolin R."/>
            <person name="Stella A."/>
            <person name="Tartarini S."/>
            <person name="Tonutti P."/>
            <person name="Arus P."/>
            <person name="Orellana A."/>
            <person name="Wells C."/>
            <person name="Main D."/>
            <person name="Vizzotto G."/>
            <person name="Silva H."/>
            <person name="Salamini F."/>
            <person name="Schmutz J."/>
            <person name="Morgante M."/>
            <person name="Rokhsar D.S."/>
        </authorList>
    </citation>
    <scope>NUCLEOTIDE SEQUENCE [LARGE SCALE GENOMIC DNA]</scope>
    <source>
        <strain evidence="16">cv. Nemared</strain>
    </source>
</reference>
<feature type="transmembrane region" description="Helical" evidence="12">
    <location>
        <begin position="72"/>
        <end position="92"/>
    </location>
</feature>
<evidence type="ECO:0000313" key="16">
    <source>
        <dbReference type="Proteomes" id="UP000006882"/>
    </source>
</evidence>
<dbReference type="SUPFAM" id="SSF81324">
    <property type="entry name" value="Voltage-gated potassium channels"/>
    <property type="match status" value="1"/>
</dbReference>
<gene>
    <name evidence="15" type="ORF">PRUPE_2G223600</name>
</gene>
<dbReference type="EMBL" id="CM007652">
    <property type="protein sequence ID" value="ONI24097.1"/>
    <property type="molecule type" value="Genomic_DNA"/>
</dbReference>
<dbReference type="InterPro" id="IPR008271">
    <property type="entry name" value="Ser/Thr_kinase_AS"/>
</dbReference>
<dbReference type="Proteomes" id="UP000006882">
    <property type="component" value="Chromosome G2"/>
</dbReference>
<dbReference type="Gene3D" id="2.60.120.10">
    <property type="entry name" value="Jelly Rolls"/>
    <property type="match status" value="1"/>
</dbReference>
<keyword evidence="5" id="KW-0418">Kinase</keyword>
<dbReference type="GO" id="GO:0005524">
    <property type="term" value="F:ATP binding"/>
    <property type="evidence" value="ECO:0007669"/>
    <property type="project" value="UniProtKB-UniRule"/>
</dbReference>
<dbReference type="AlphaFoldDB" id="A0A251QJT2"/>
<evidence type="ECO:0000256" key="6">
    <source>
        <dbReference type="ARBA" id="ARBA00022840"/>
    </source>
</evidence>
<keyword evidence="6 10" id="KW-0067">ATP-binding</keyword>
<keyword evidence="8" id="KW-0813">Transport</keyword>
<dbReference type="InterPro" id="IPR000595">
    <property type="entry name" value="cNMP-bd_dom"/>
</dbReference>
<dbReference type="PROSITE" id="PS00108">
    <property type="entry name" value="PROTEIN_KINASE_ST"/>
    <property type="match status" value="1"/>
</dbReference>
<dbReference type="SUPFAM" id="SSF56112">
    <property type="entry name" value="Protein kinase-like (PK-like)"/>
    <property type="match status" value="1"/>
</dbReference>
<keyword evidence="12" id="KW-1133">Transmembrane helix</keyword>
<feature type="binding site" evidence="10">
    <location>
        <position position="583"/>
    </location>
    <ligand>
        <name>ATP</name>
        <dbReference type="ChEBI" id="CHEBI:30616"/>
    </ligand>
</feature>
<dbReference type="Gramene" id="ONI24097">
    <property type="protein sequence ID" value="ONI24097"/>
    <property type="gene ID" value="PRUPE_2G223600"/>
</dbReference>
<name>A0A251QJT2_PRUPE</name>
<feature type="transmembrane region" description="Helical" evidence="12">
    <location>
        <begin position="240"/>
        <end position="260"/>
    </location>
</feature>
<dbReference type="PROSITE" id="PS00107">
    <property type="entry name" value="PROTEIN_KINASE_ATP"/>
    <property type="match status" value="1"/>
</dbReference>
<evidence type="ECO:0000259" key="14">
    <source>
        <dbReference type="PROSITE" id="PS50042"/>
    </source>
</evidence>